<reference evidence="2 3" key="1">
    <citation type="submission" date="2021-04" db="EMBL/GenBank/DDBJ databases">
        <authorList>
            <person name="De Guttry C."/>
            <person name="Zahm M."/>
            <person name="Klopp C."/>
            <person name="Cabau C."/>
            <person name="Louis A."/>
            <person name="Berthelot C."/>
            <person name="Parey E."/>
            <person name="Roest Crollius H."/>
            <person name="Montfort J."/>
            <person name="Robinson-Rechavi M."/>
            <person name="Bucao C."/>
            <person name="Bouchez O."/>
            <person name="Gislard M."/>
            <person name="Lluch J."/>
            <person name="Milhes M."/>
            <person name="Lampietro C."/>
            <person name="Lopez Roques C."/>
            <person name="Donnadieu C."/>
            <person name="Braasch I."/>
            <person name="Desvignes T."/>
            <person name="Postlethwait J."/>
            <person name="Bobe J."/>
            <person name="Wedekind C."/>
            <person name="Guiguen Y."/>
        </authorList>
    </citation>
    <scope>NUCLEOTIDE SEQUENCE [LARGE SCALE GENOMIC DNA]</scope>
    <source>
        <strain evidence="2">Cs_M1</strain>
        <tissue evidence="2">Blood</tissue>
    </source>
</reference>
<dbReference type="SUPFAM" id="SSF56655">
    <property type="entry name" value="Carbohydrate phosphatase"/>
    <property type="match status" value="1"/>
</dbReference>
<evidence type="ECO:0000256" key="1">
    <source>
        <dbReference type="SAM" id="MobiDB-lite"/>
    </source>
</evidence>
<accession>A0AAN8QLI1</accession>
<gene>
    <name evidence="2" type="ORF">J4Q44_G00265480</name>
</gene>
<comment type="caution">
    <text evidence="2">The sequence shown here is derived from an EMBL/GenBank/DDBJ whole genome shotgun (WGS) entry which is preliminary data.</text>
</comment>
<dbReference type="AlphaFoldDB" id="A0AAN8QLI1"/>
<proteinExistence type="predicted"/>
<evidence type="ECO:0000313" key="3">
    <source>
        <dbReference type="Proteomes" id="UP001356427"/>
    </source>
</evidence>
<evidence type="ECO:0000313" key="2">
    <source>
        <dbReference type="EMBL" id="KAK6302193.1"/>
    </source>
</evidence>
<organism evidence="2 3">
    <name type="scientific">Coregonus suidteri</name>
    <dbReference type="NCBI Taxonomy" id="861788"/>
    <lineage>
        <taxon>Eukaryota</taxon>
        <taxon>Metazoa</taxon>
        <taxon>Chordata</taxon>
        <taxon>Craniata</taxon>
        <taxon>Vertebrata</taxon>
        <taxon>Euteleostomi</taxon>
        <taxon>Actinopterygii</taxon>
        <taxon>Neopterygii</taxon>
        <taxon>Teleostei</taxon>
        <taxon>Protacanthopterygii</taxon>
        <taxon>Salmoniformes</taxon>
        <taxon>Salmonidae</taxon>
        <taxon>Coregoninae</taxon>
        <taxon>Coregonus</taxon>
    </lineage>
</organism>
<sequence>MPFKSKKYVMLKSSPADQVTETDNRVEKMLISAIRDKYPTHKHRVRHDVKEGYRSEQLGRSQSDRTGGPGLPLYL</sequence>
<dbReference type="Proteomes" id="UP001356427">
    <property type="component" value="Unassembled WGS sequence"/>
</dbReference>
<name>A0AAN8QLI1_9TELE</name>
<dbReference type="Gene3D" id="3.30.540.10">
    <property type="entry name" value="Fructose-1,6-Bisphosphatase, subunit A, domain 1"/>
    <property type="match status" value="1"/>
</dbReference>
<protein>
    <submittedName>
        <fullName evidence="2">Uncharacterized protein</fullName>
    </submittedName>
</protein>
<dbReference type="EMBL" id="JAGTTL010000025">
    <property type="protein sequence ID" value="KAK6302193.1"/>
    <property type="molecule type" value="Genomic_DNA"/>
</dbReference>
<keyword evidence="3" id="KW-1185">Reference proteome</keyword>
<feature type="region of interest" description="Disordered" evidence="1">
    <location>
        <begin position="41"/>
        <end position="75"/>
    </location>
</feature>